<keyword evidence="4" id="KW-0404">Intron homing</keyword>
<dbReference type="InterPro" id="IPR006141">
    <property type="entry name" value="Intein_N"/>
</dbReference>
<dbReference type="PANTHER" id="PTHR47642">
    <property type="entry name" value="ATP-DEPENDENT DNA HELICASE"/>
    <property type="match status" value="1"/>
</dbReference>
<dbReference type="Gene3D" id="3.10.28.10">
    <property type="entry name" value="Homing endonucleases"/>
    <property type="match status" value="1"/>
</dbReference>
<dbReference type="GO" id="GO:0006314">
    <property type="term" value="P:intron homing"/>
    <property type="evidence" value="ECO:0007669"/>
    <property type="project" value="UniProtKB-KW"/>
</dbReference>
<name>A0A6C0JPJ2_9ZZZZ</name>
<evidence type="ECO:0000256" key="3">
    <source>
        <dbReference type="ARBA" id="ARBA00022813"/>
    </source>
</evidence>
<dbReference type="PRINTS" id="PR00379">
    <property type="entry name" value="INTEIN"/>
</dbReference>
<keyword evidence="5" id="KW-0651">Protein splicing</keyword>
<protein>
    <recommendedName>
        <fullName evidence="6">DOD-type homing endonuclease domain-containing protein</fullName>
    </recommendedName>
</protein>
<keyword evidence="2" id="KW-0378">Hydrolase</keyword>
<dbReference type="Pfam" id="PF05970">
    <property type="entry name" value="PIF1"/>
    <property type="match status" value="1"/>
</dbReference>
<evidence type="ECO:0000256" key="4">
    <source>
        <dbReference type="ARBA" id="ARBA00022886"/>
    </source>
</evidence>
<evidence type="ECO:0000256" key="2">
    <source>
        <dbReference type="ARBA" id="ARBA00022759"/>
    </source>
</evidence>
<dbReference type="SUPFAM" id="SSF51294">
    <property type="entry name" value="Hedgehog/intein (Hint) domain"/>
    <property type="match status" value="1"/>
</dbReference>
<dbReference type="InterPro" id="IPR003587">
    <property type="entry name" value="Hint_dom_N"/>
</dbReference>
<keyword evidence="3" id="KW-0068">Autocatalytic cleavage</keyword>
<proteinExistence type="predicted"/>
<dbReference type="CDD" id="cd18809">
    <property type="entry name" value="SF1_C_RecD"/>
    <property type="match status" value="1"/>
</dbReference>
<dbReference type="SMART" id="SM00306">
    <property type="entry name" value="HintN"/>
    <property type="match status" value="1"/>
</dbReference>
<dbReference type="EMBL" id="MN740667">
    <property type="protein sequence ID" value="QHU06726.1"/>
    <property type="molecule type" value="Genomic_DNA"/>
</dbReference>
<dbReference type="GO" id="GO:0004519">
    <property type="term" value="F:endonuclease activity"/>
    <property type="evidence" value="ECO:0007669"/>
    <property type="project" value="UniProtKB-KW"/>
</dbReference>
<dbReference type="Pfam" id="PF05204">
    <property type="entry name" value="Hom_end"/>
    <property type="match status" value="1"/>
</dbReference>
<evidence type="ECO:0000256" key="1">
    <source>
        <dbReference type="ARBA" id="ARBA00022722"/>
    </source>
</evidence>
<evidence type="ECO:0000256" key="5">
    <source>
        <dbReference type="ARBA" id="ARBA00023000"/>
    </source>
</evidence>
<dbReference type="Gene3D" id="2.30.30.940">
    <property type="match status" value="1"/>
</dbReference>
<dbReference type="InterPro" id="IPR027417">
    <property type="entry name" value="P-loop_NTPase"/>
</dbReference>
<reference evidence="7" key="1">
    <citation type="journal article" date="2020" name="Nature">
        <title>Giant virus diversity and host interactions through global metagenomics.</title>
        <authorList>
            <person name="Schulz F."/>
            <person name="Roux S."/>
            <person name="Paez-Espino D."/>
            <person name="Jungbluth S."/>
            <person name="Walsh D.A."/>
            <person name="Denef V.J."/>
            <person name="McMahon K.D."/>
            <person name="Konstantinidis K.T."/>
            <person name="Eloe-Fadrosh E.A."/>
            <person name="Kyrpides N.C."/>
            <person name="Woyke T."/>
        </authorList>
    </citation>
    <scope>NUCLEOTIDE SEQUENCE</scope>
    <source>
        <strain evidence="7">GVMAG-S-1038524-41</strain>
    </source>
</reference>
<dbReference type="InterPro" id="IPR007869">
    <property type="entry name" value="Homing_endonuc_PI-Sce"/>
</dbReference>
<dbReference type="GO" id="GO:0016539">
    <property type="term" value="P:intein-mediated protein splicing"/>
    <property type="evidence" value="ECO:0007669"/>
    <property type="project" value="InterPro"/>
</dbReference>
<accession>A0A6C0JPJ2</accession>
<sequence>MSEQLSTEIKLTEKQNIAYNLMANGKNVFVTGPGGVGKTAVIKMFIKVYKQNKIMGVTSTTGISALLFGGVTLHSFLGIGLGQGSVESIVGKLFKRPHLRKRWCELEVLIIDEISMLSPDLFDKLENVARRIRHNEEPFGGIQLILSGDFCFSGDTPILMSNGSIKMAQDILIGDSIMGDNAKPRIVCKLYQGIAPMYKISFPRGGEDLTVTGNHILCLKHTREKKLLWMKTKNSWIIYYWDNRTKTKTFSVGKKYKTKERAKEQAEIFLVSLPDVDVIEMTVNDYLKLSKNDQENLACYKIGINEWPEYKNCELTINPWLLGAWLGDGNSDGKGFTNVDEECIRFFTQYLEQMDCRVDKKENPKFRYVIKNKTDRKISPFKHELFHYNLINNKHIPEEYMFSTKSNRLELLAGLIDTDGSLQTNKNTFQISQSRKQLAKQICFLARSLGFSCSIKSHSQTQMIHANKDYKPCKHTSKMWICHIGGNIEDIPCRIPRKRASAIVNRQYDPLLMKMKITPIGSDNFYGFEIDGNQRFLLGDFTVTHNCQLPCVNSDDFCFESESWGRCVDQTVYLTEIMRQKELDWQNCLNDVRIGLLPKKTRKLLKTRVGVELKNDFGIKPTKLFSTNYSVDYINNKELDILAESDPEFFEYNMEIHVYPGVKNKDYAIDKYKKNCNAPETLQLCVGAQVMLLWNLDTDGGLVNGSRGVVTSFVGDIPMVKFLNGRELLIDYNVWESEEQDKKILRVVQLPLKLAYALTVHRSQGCSLDYAEIDLSNTFEYGMAYVALSRVKKLEGLSIIDINFDKIKANEKAIAFYKGLLEE</sequence>
<organism evidence="7">
    <name type="scientific">viral metagenome</name>
    <dbReference type="NCBI Taxonomy" id="1070528"/>
    <lineage>
        <taxon>unclassified sequences</taxon>
        <taxon>metagenomes</taxon>
        <taxon>organismal metagenomes</taxon>
    </lineage>
</organism>
<dbReference type="PROSITE" id="PS50819">
    <property type="entry name" value="INTEIN_ENDONUCLEASE"/>
    <property type="match status" value="1"/>
</dbReference>
<dbReference type="SUPFAM" id="SSF52540">
    <property type="entry name" value="P-loop containing nucleoside triphosphate hydrolases"/>
    <property type="match status" value="2"/>
</dbReference>
<evidence type="ECO:0000313" key="7">
    <source>
        <dbReference type="EMBL" id="QHU06726.1"/>
    </source>
</evidence>
<dbReference type="InterPro" id="IPR010285">
    <property type="entry name" value="DNA_helicase_pif1-like_DEAD"/>
</dbReference>
<dbReference type="SUPFAM" id="SSF55608">
    <property type="entry name" value="Homing endonucleases"/>
    <property type="match status" value="1"/>
</dbReference>
<dbReference type="Pfam" id="PF21530">
    <property type="entry name" value="Pif1_2B_dom"/>
    <property type="match status" value="1"/>
</dbReference>
<dbReference type="InterPro" id="IPR027434">
    <property type="entry name" value="Homing_endonucl"/>
</dbReference>
<dbReference type="AlphaFoldDB" id="A0A6C0JPJ2"/>
<dbReference type="GO" id="GO:0003677">
    <property type="term" value="F:DNA binding"/>
    <property type="evidence" value="ECO:0007669"/>
    <property type="project" value="InterPro"/>
</dbReference>
<dbReference type="InterPro" id="IPR006142">
    <property type="entry name" value="INTEIN"/>
</dbReference>
<dbReference type="GO" id="GO:0003678">
    <property type="term" value="F:DNA helicase activity"/>
    <property type="evidence" value="ECO:0007669"/>
    <property type="project" value="InterPro"/>
</dbReference>
<dbReference type="PROSITE" id="PS50817">
    <property type="entry name" value="INTEIN_N_TER"/>
    <property type="match status" value="1"/>
</dbReference>
<evidence type="ECO:0000259" key="6">
    <source>
        <dbReference type="PROSITE" id="PS50819"/>
    </source>
</evidence>
<dbReference type="InterPro" id="IPR051055">
    <property type="entry name" value="PIF1_helicase"/>
</dbReference>
<feature type="domain" description="DOD-type homing endonuclease" evidence="6">
    <location>
        <begin position="321"/>
        <end position="451"/>
    </location>
</feature>
<dbReference type="GO" id="GO:0006281">
    <property type="term" value="P:DNA repair"/>
    <property type="evidence" value="ECO:0007669"/>
    <property type="project" value="InterPro"/>
</dbReference>
<dbReference type="InterPro" id="IPR004042">
    <property type="entry name" value="Intein_endonuc_central"/>
</dbReference>
<dbReference type="Gene3D" id="2.170.16.10">
    <property type="entry name" value="Hedgehog/Intein (Hint) domain"/>
    <property type="match status" value="1"/>
</dbReference>
<keyword evidence="2" id="KW-0255">Endonuclease</keyword>
<dbReference type="InterPro" id="IPR049163">
    <property type="entry name" value="Pif1-like_2B_dom"/>
</dbReference>
<dbReference type="Gene3D" id="3.40.50.300">
    <property type="entry name" value="P-loop containing nucleotide triphosphate hydrolases"/>
    <property type="match status" value="2"/>
</dbReference>
<dbReference type="GO" id="GO:0000723">
    <property type="term" value="P:telomere maintenance"/>
    <property type="evidence" value="ECO:0007669"/>
    <property type="project" value="InterPro"/>
</dbReference>
<dbReference type="SMART" id="SM00382">
    <property type="entry name" value="AAA"/>
    <property type="match status" value="1"/>
</dbReference>
<dbReference type="InterPro" id="IPR036844">
    <property type="entry name" value="Hint_dom_sf"/>
</dbReference>
<keyword evidence="1" id="KW-0540">Nuclease</keyword>
<dbReference type="InterPro" id="IPR003593">
    <property type="entry name" value="AAA+_ATPase"/>
</dbReference>